<dbReference type="Gene3D" id="3.30.1490.20">
    <property type="entry name" value="ATP-grasp fold, A domain"/>
    <property type="match status" value="1"/>
</dbReference>
<evidence type="ECO:0000256" key="2">
    <source>
        <dbReference type="ARBA" id="ARBA00010871"/>
    </source>
</evidence>
<dbReference type="InterPro" id="IPR011127">
    <property type="entry name" value="Dala_Dala_lig_N"/>
</dbReference>
<feature type="binding site" evidence="14">
    <location>
        <begin position="155"/>
        <end position="157"/>
    </location>
    <ligand>
        <name>ATP</name>
        <dbReference type="ChEBI" id="CHEBI:30616"/>
    </ligand>
</feature>
<evidence type="ECO:0000256" key="7">
    <source>
        <dbReference type="ARBA" id="ARBA00022842"/>
    </source>
</evidence>
<evidence type="ECO:0000256" key="12">
    <source>
        <dbReference type="HAMAP-Rule" id="MF_00047"/>
    </source>
</evidence>
<feature type="binding site" evidence="15">
    <location>
        <position position="289"/>
    </location>
    <ligand>
        <name>Mg(2+)</name>
        <dbReference type="ChEBI" id="CHEBI:18420"/>
        <label>2</label>
    </ligand>
</feature>
<evidence type="ECO:0000256" key="14">
    <source>
        <dbReference type="PIRSR" id="PIRSR039102-2"/>
    </source>
</evidence>
<evidence type="ECO:0000259" key="17">
    <source>
        <dbReference type="PROSITE" id="PS50975"/>
    </source>
</evidence>
<name>A0A399EM66_9DEIN</name>
<evidence type="ECO:0000256" key="1">
    <source>
        <dbReference type="ARBA" id="ARBA00001936"/>
    </source>
</evidence>
<dbReference type="FunFam" id="3.30.470.20:FF:000008">
    <property type="entry name" value="D-alanine--D-alanine ligase"/>
    <property type="match status" value="1"/>
</dbReference>
<feature type="binding site" evidence="15">
    <location>
        <position position="287"/>
    </location>
    <ligand>
        <name>Mg(2+)</name>
        <dbReference type="ChEBI" id="CHEBI:18420"/>
        <label>1</label>
    </ligand>
</feature>
<keyword evidence="10 15" id="KW-0464">Manganese</keyword>
<protein>
    <recommendedName>
        <fullName evidence="12">D-alanine--D-alanine ligase</fullName>
        <ecNumber evidence="12">6.3.2.4</ecNumber>
    </recommendedName>
    <alternativeName>
        <fullName evidence="12">D-Ala-D-Ala ligase</fullName>
    </alternativeName>
    <alternativeName>
        <fullName evidence="12">D-alanylalanine synthetase</fullName>
    </alternativeName>
</protein>
<proteinExistence type="inferred from homology"/>
<dbReference type="HAMAP" id="MF_00047">
    <property type="entry name" value="Dala_Dala_lig"/>
    <property type="match status" value="1"/>
</dbReference>
<dbReference type="InterPro" id="IPR016185">
    <property type="entry name" value="PreATP-grasp_dom_sf"/>
</dbReference>
<dbReference type="NCBIfam" id="TIGR01205">
    <property type="entry name" value="D_ala_D_alaTIGR"/>
    <property type="match status" value="1"/>
</dbReference>
<dbReference type="Gene3D" id="3.30.470.20">
    <property type="entry name" value="ATP-grasp fold, B domain"/>
    <property type="match status" value="1"/>
</dbReference>
<evidence type="ECO:0000256" key="8">
    <source>
        <dbReference type="ARBA" id="ARBA00022960"/>
    </source>
</evidence>
<feature type="binding site" evidence="14">
    <location>
        <begin position="193"/>
        <end position="201"/>
    </location>
    <ligand>
        <name>ATP</name>
        <dbReference type="ChEBI" id="CHEBI:30616"/>
    </ligand>
</feature>
<dbReference type="NCBIfam" id="NF002528">
    <property type="entry name" value="PRK01966.1-4"/>
    <property type="match status" value="1"/>
</dbReference>
<dbReference type="Pfam" id="PF01820">
    <property type="entry name" value="Dala_Dala_lig_N"/>
    <property type="match status" value="1"/>
</dbReference>
<dbReference type="InterPro" id="IPR005905">
    <property type="entry name" value="D_ala_D_ala"/>
</dbReference>
<comment type="catalytic activity">
    <reaction evidence="12">
        <text>2 D-alanine + ATP = D-alanyl-D-alanine + ADP + phosphate + H(+)</text>
        <dbReference type="Rhea" id="RHEA:11224"/>
        <dbReference type="ChEBI" id="CHEBI:15378"/>
        <dbReference type="ChEBI" id="CHEBI:30616"/>
        <dbReference type="ChEBI" id="CHEBI:43474"/>
        <dbReference type="ChEBI" id="CHEBI:57416"/>
        <dbReference type="ChEBI" id="CHEBI:57822"/>
        <dbReference type="ChEBI" id="CHEBI:456216"/>
        <dbReference type="EC" id="6.3.2.4"/>
    </reaction>
</comment>
<keyword evidence="4 15" id="KW-0479">Metal-binding</keyword>
<dbReference type="InterPro" id="IPR013815">
    <property type="entry name" value="ATP_grasp_subdomain_1"/>
</dbReference>
<evidence type="ECO:0000256" key="4">
    <source>
        <dbReference type="ARBA" id="ARBA00022723"/>
    </source>
</evidence>
<dbReference type="AlphaFoldDB" id="A0A399EM66"/>
<feature type="domain" description="ATP-grasp" evidence="17">
    <location>
        <begin position="123"/>
        <end position="320"/>
    </location>
</feature>
<dbReference type="GO" id="GO:0008360">
    <property type="term" value="P:regulation of cell shape"/>
    <property type="evidence" value="ECO:0007669"/>
    <property type="project" value="UniProtKB-KW"/>
</dbReference>
<evidence type="ECO:0000256" key="11">
    <source>
        <dbReference type="ARBA" id="ARBA00023316"/>
    </source>
</evidence>
<dbReference type="PANTHER" id="PTHR23132:SF25">
    <property type="entry name" value="D-ALANINE--D-ALANINE LIGASE A"/>
    <property type="match status" value="1"/>
</dbReference>
<dbReference type="GO" id="GO:0008716">
    <property type="term" value="F:D-alanine-D-alanine ligase activity"/>
    <property type="evidence" value="ECO:0007669"/>
    <property type="project" value="UniProtKB-UniRule"/>
</dbReference>
<keyword evidence="5 14" id="KW-0547">Nucleotide-binding</keyword>
<feature type="active site" evidence="13">
    <location>
        <position position="16"/>
    </location>
</feature>
<comment type="pathway">
    <text evidence="12">Cell wall biogenesis; peptidoglycan biosynthesis.</text>
</comment>
<dbReference type="SUPFAM" id="SSF52440">
    <property type="entry name" value="PreATP-grasp domain"/>
    <property type="match status" value="1"/>
</dbReference>
<dbReference type="InterPro" id="IPR000291">
    <property type="entry name" value="D-Ala_lig_Van_CS"/>
</dbReference>
<dbReference type="PROSITE" id="PS50975">
    <property type="entry name" value="ATP_GRASP"/>
    <property type="match status" value="1"/>
</dbReference>
<evidence type="ECO:0000313" key="19">
    <source>
        <dbReference type="Proteomes" id="UP000265800"/>
    </source>
</evidence>
<dbReference type="UniPathway" id="UPA00219"/>
<keyword evidence="6 16" id="KW-0067">ATP-binding</keyword>
<dbReference type="GO" id="GO:0009252">
    <property type="term" value="P:peptidoglycan biosynthetic process"/>
    <property type="evidence" value="ECO:0007669"/>
    <property type="project" value="UniProtKB-UniRule"/>
</dbReference>
<dbReference type="PANTHER" id="PTHR23132">
    <property type="entry name" value="D-ALANINE--D-ALANINE LIGASE"/>
    <property type="match status" value="1"/>
</dbReference>
<evidence type="ECO:0000313" key="18">
    <source>
        <dbReference type="EMBL" id="RIH84736.1"/>
    </source>
</evidence>
<dbReference type="GO" id="GO:0046872">
    <property type="term" value="F:metal ion binding"/>
    <property type="evidence" value="ECO:0007669"/>
    <property type="project" value="UniProtKB-KW"/>
</dbReference>
<organism evidence="18 19">
    <name type="scientific">Meiothermus luteus</name>
    <dbReference type="NCBI Taxonomy" id="2026184"/>
    <lineage>
        <taxon>Bacteria</taxon>
        <taxon>Thermotogati</taxon>
        <taxon>Deinococcota</taxon>
        <taxon>Deinococci</taxon>
        <taxon>Thermales</taxon>
        <taxon>Thermaceae</taxon>
        <taxon>Meiothermus</taxon>
    </lineage>
</organism>
<dbReference type="EMBL" id="QWKZ01000056">
    <property type="protein sequence ID" value="RIH84736.1"/>
    <property type="molecule type" value="Genomic_DNA"/>
</dbReference>
<dbReference type="GO" id="GO:0005524">
    <property type="term" value="F:ATP binding"/>
    <property type="evidence" value="ECO:0007669"/>
    <property type="project" value="UniProtKB-UniRule"/>
</dbReference>
<feature type="active site" evidence="13">
    <location>
        <position position="298"/>
    </location>
</feature>
<keyword evidence="7 15" id="KW-0460">Magnesium</keyword>
<evidence type="ECO:0000256" key="10">
    <source>
        <dbReference type="ARBA" id="ARBA00023211"/>
    </source>
</evidence>
<dbReference type="SUPFAM" id="SSF56059">
    <property type="entry name" value="Glutathione synthetase ATP-binding domain-like"/>
    <property type="match status" value="1"/>
</dbReference>
<dbReference type="EC" id="6.3.2.4" evidence="12"/>
<evidence type="ECO:0000256" key="13">
    <source>
        <dbReference type="PIRSR" id="PIRSR039102-1"/>
    </source>
</evidence>
<comment type="similarity">
    <text evidence="2 12">Belongs to the D-alanine--D-alanine ligase family.</text>
</comment>
<keyword evidence="11 12" id="KW-0961">Cell wall biogenesis/degradation</keyword>
<evidence type="ECO:0000256" key="15">
    <source>
        <dbReference type="PIRSR" id="PIRSR039102-3"/>
    </source>
</evidence>
<dbReference type="Pfam" id="PF07478">
    <property type="entry name" value="Dala_Dala_lig_C"/>
    <property type="match status" value="1"/>
</dbReference>
<dbReference type="InterPro" id="IPR011095">
    <property type="entry name" value="Dala_Dala_lig_C"/>
</dbReference>
<comment type="caution">
    <text evidence="18">The sequence shown here is derived from an EMBL/GenBank/DDBJ whole genome shotgun (WGS) entry which is preliminary data.</text>
</comment>
<dbReference type="Proteomes" id="UP000265800">
    <property type="component" value="Unassembled WGS sequence"/>
</dbReference>
<evidence type="ECO:0000256" key="6">
    <source>
        <dbReference type="ARBA" id="ARBA00022840"/>
    </source>
</evidence>
<dbReference type="GO" id="GO:0071555">
    <property type="term" value="P:cell wall organization"/>
    <property type="evidence" value="ECO:0007669"/>
    <property type="project" value="UniProtKB-KW"/>
</dbReference>
<feature type="binding site" evidence="14">
    <location>
        <position position="119"/>
    </location>
    <ligand>
        <name>ATP</name>
        <dbReference type="ChEBI" id="CHEBI:30616"/>
    </ligand>
</feature>
<dbReference type="Gene3D" id="3.40.50.20">
    <property type="match status" value="1"/>
</dbReference>
<feature type="binding site" evidence="14">
    <location>
        <begin position="286"/>
        <end position="287"/>
    </location>
    <ligand>
        <name>ATP</name>
        <dbReference type="ChEBI" id="CHEBI:30616"/>
    </ligand>
</feature>
<keyword evidence="19" id="KW-1185">Reference proteome</keyword>
<keyword evidence="9 12" id="KW-0573">Peptidoglycan synthesis</keyword>
<keyword evidence="8 12" id="KW-0133">Cell shape</keyword>
<dbReference type="PROSITE" id="PS00843">
    <property type="entry name" value="DALA_DALA_LIGASE_1"/>
    <property type="match status" value="1"/>
</dbReference>
<feature type="binding site" evidence="14">
    <location>
        <begin position="163"/>
        <end position="164"/>
    </location>
    <ligand>
        <name>ATP</name>
        <dbReference type="ChEBI" id="CHEBI:30616"/>
    </ligand>
</feature>
<evidence type="ECO:0000256" key="5">
    <source>
        <dbReference type="ARBA" id="ARBA00022741"/>
    </source>
</evidence>
<keyword evidence="12" id="KW-0963">Cytoplasm</keyword>
<sequence>MSQLHILLIAGGPPGEHEVSISSARGVQAAMPHPTGLAVMAKDGRWLLGEEAQAALVKGVAERGLHPFPPPIPWERYDVVFPLIHGRWGEDGTLQGFLELLGRPYVGAGVVSSGLCMDKDLSKRVLQQAGIPVVPWVTCRQGDPLPSPPFPPPYFVKPANTGSSVGISKVGDPSGLPQALAEAFAWDRKALVERGIEGVRELEVALLGNREVQASVVGEITYPSVFYDYETKYTPGRARLHLPAAIPPQVAEEVRSTATTAYRILGVRGLARVDFFLSPEGKLYLNELNTLPGFTPTSMYPKLWQASGLAYPALLERLVQLALEP</sequence>
<reference evidence="18 19" key="1">
    <citation type="submission" date="2018-08" db="EMBL/GenBank/DDBJ databases">
        <title>Meiothermus luteus KCTC 52599 genome sequencing project.</title>
        <authorList>
            <person name="Da Costa M.S."/>
            <person name="Albuquerque L."/>
            <person name="Raposo P."/>
            <person name="Froufe H.J.C."/>
            <person name="Barroso C.S."/>
            <person name="Egas C."/>
        </authorList>
    </citation>
    <scope>NUCLEOTIDE SEQUENCE [LARGE SCALE GENOMIC DNA]</scope>
    <source>
        <strain evidence="18 19">KCTC 52599</strain>
    </source>
</reference>
<comment type="subcellular location">
    <subcellularLocation>
        <location evidence="12">Cytoplasm</location>
    </subcellularLocation>
</comment>
<feature type="binding site" evidence="15">
    <location>
        <position position="274"/>
    </location>
    <ligand>
        <name>Mg(2+)</name>
        <dbReference type="ChEBI" id="CHEBI:18420"/>
        <label>1</label>
    </ligand>
</feature>
<evidence type="ECO:0000256" key="16">
    <source>
        <dbReference type="PROSITE-ProRule" id="PRU00409"/>
    </source>
</evidence>
<dbReference type="GO" id="GO:0005829">
    <property type="term" value="C:cytosol"/>
    <property type="evidence" value="ECO:0007669"/>
    <property type="project" value="TreeGrafter"/>
</dbReference>
<dbReference type="PIRSF" id="PIRSF039102">
    <property type="entry name" value="Ddl/VanB"/>
    <property type="match status" value="1"/>
</dbReference>
<accession>A0A399EM66</accession>
<keyword evidence="3 12" id="KW-0436">Ligase</keyword>
<gene>
    <name evidence="12 18" type="primary">ddl</name>
    <name evidence="18" type="ORF">Mlute_01806</name>
</gene>
<dbReference type="RefSeq" id="WP_245958921.1">
    <property type="nucleotide sequence ID" value="NZ_QWKZ01000056.1"/>
</dbReference>
<comment type="cofactor">
    <cofactor evidence="15">
        <name>Mg(2+)</name>
        <dbReference type="ChEBI" id="CHEBI:18420"/>
    </cofactor>
    <cofactor evidence="15">
        <name>Mn(2+)</name>
        <dbReference type="ChEBI" id="CHEBI:29035"/>
    </cofactor>
    <text evidence="15">Binds 2 magnesium or manganese ions per subunit.</text>
</comment>
<feature type="active site" evidence="13">
    <location>
        <position position="163"/>
    </location>
</feature>
<comment type="function">
    <text evidence="12">Cell wall formation.</text>
</comment>
<evidence type="ECO:0000256" key="3">
    <source>
        <dbReference type="ARBA" id="ARBA00022598"/>
    </source>
</evidence>
<dbReference type="InterPro" id="IPR011761">
    <property type="entry name" value="ATP-grasp"/>
</dbReference>
<comment type="cofactor">
    <cofactor evidence="1">
        <name>Mn(2+)</name>
        <dbReference type="ChEBI" id="CHEBI:29035"/>
    </cofactor>
</comment>
<evidence type="ECO:0000256" key="9">
    <source>
        <dbReference type="ARBA" id="ARBA00022984"/>
    </source>
</evidence>
<feature type="binding site" evidence="15">
    <location>
        <position position="287"/>
    </location>
    <ligand>
        <name>Mg(2+)</name>
        <dbReference type="ChEBI" id="CHEBI:18420"/>
        <label>2</label>
    </ligand>
</feature>
<dbReference type="PROSITE" id="PS00844">
    <property type="entry name" value="DALA_DALA_LIGASE_2"/>
    <property type="match status" value="1"/>
</dbReference>